<feature type="domain" description="Protein kinase" evidence="6">
    <location>
        <begin position="7"/>
        <end position="272"/>
    </location>
</feature>
<keyword evidence="9" id="KW-1185">Reference proteome</keyword>
<dbReference type="SUPFAM" id="SSF55874">
    <property type="entry name" value="ATPase domain of HSP90 chaperone/DNA topoisomerase II/histidine kinase"/>
    <property type="match status" value="1"/>
</dbReference>
<evidence type="ECO:0000256" key="1">
    <source>
        <dbReference type="ARBA" id="ARBA00022679"/>
    </source>
</evidence>
<dbReference type="SUPFAM" id="SSF55781">
    <property type="entry name" value="GAF domain-like"/>
    <property type="match status" value="1"/>
</dbReference>
<protein>
    <submittedName>
        <fullName evidence="8">AAA family ATPase</fullName>
    </submittedName>
</protein>
<feature type="domain" description="Histidine kinase" evidence="7">
    <location>
        <begin position="1505"/>
        <end position="1686"/>
    </location>
</feature>
<dbReference type="InterPro" id="IPR036890">
    <property type="entry name" value="HATPase_C_sf"/>
</dbReference>
<dbReference type="Pfam" id="PF07730">
    <property type="entry name" value="HisKA_3"/>
    <property type="match status" value="1"/>
</dbReference>
<dbReference type="RefSeq" id="WP_258386728.1">
    <property type="nucleotide sequence ID" value="NZ_CP091430.1"/>
</dbReference>
<keyword evidence="4" id="KW-0067">ATP-binding</keyword>
<dbReference type="InterPro" id="IPR011712">
    <property type="entry name" value="Sig_transdc_His_kin_sub3_dim/P"/>
</dbReference>
<gene>
    <name evidence="8" type="ORF">L1F29_01935</name>
</gene>
<organism evidence="8 9">
    <name type="scientific">Paenibacillus spongiae</name>
    <dbReference type="NCBI Taxonomy" id="2909671"/>
    <lineage>
        <taxon>Bacteria</taxon>
        <taxon>Bacillati</taxon>
        <taxon>Bacillota</taxon>
        <taxon>Bacilli</taxon>
        <taxon>Bacillales</taxon>
        <taxon>Paenibacillaceae</taxon>
        <taxon>Paenibacillus</taxon>
    </lineage>
</organism>
<dbReference type="Pfam" id="PF02518">
    <property type="entry name" value="HATPase_c"/>
    <property type="match status" value="1"/>
</dbReference>
<proteinExistence type="predicted"/>
<dbReference type="PANTHER" id="PTHR43642:SF1">
    <property type="entry name" value="HYBRID SIGNAL TRANSDUCTION HISTIDINE KINASE G"/>
    <property type="match status" value="1"/>
</dbReference>
<sequence>MLELPGYQTIDTIGSSDEISLYRLVRREDGTSVIAKTARREYPGSNLADSFRYEYDILKRLGGRGTAEALSLETIAERPVLLLRDIGGSTLDRILRARSGHIGVAARLSIAAAAVDCLMQIHHERIMLNEITPFQLIVNPDTCEVKWADIRMCSTESDKSPLSLLTDRPDSVLPYISPEQTGRTGLAPDYRSDFYSLGVILYEWLSGDLPFDHQGVPDVVYHHLASEPQPLHHRAPAIPEMVSGIIAKCMEKTPEARYVSAYGIKSDLEECLAQYRAAGIVQSFALAGRDIPDRWEMPARFYGRIAEQRFLQEALQRASDGAVEVVWISGSGGIGKTAFVQETFRRIAPFDGVLAEGKSDPAPTARPYGVWIQAMDEMVSQLLMENKLQAEVWKLRILSAVDGYGQLLIELVPKLELLIGRQPPVQPLPPKEAQHRFHRVLNRFFHLFLHRGRPLVLFLDDLQLADESSLQYLTYLLEDRETKHLLVALAYRDDDITGHHSISRLQKQLAERSTAMSSIRLHALEAADLERLLGDSMRCDAAATDELTPVLLAKTEGNPFFLKRFLQDLVDEKHIAFDDSTRSWKWNLASITEMNVADNAAAYISDKMKHLPERTVHVLGRAAFFGSQFQLDMLFPIAGQPMNELLEALGSAVREGLLQPVGGESMRYKFQHDRIRQAAYALVDEAERLDLHWRIGALLIDRMKIDEEVHIFEAVNHFNQAVESIKRPEQRLELAELNLQAGLKAKQATAYETALGYLRHATALIGEDSWDNRYELAFAVFRERAEMEYLCARFAEANDLFGLLLQKAASNLDKALVYSLMIQLESSKDNYEEVISYGREALRLLDISHNFEPERLQLTMQWLRLSRKIRKHPIDSLHNLPPMTDESRRAAMSVMVHTSNALFFVNLNGWLASSLTMVEMTLEYGMTPEASIGFIAYAIFQYAYFRNYEAAFKWGMFACSLSRSYPTLHVKTLSSFALCFDAWRRYDSSLLETFTEYSGKIGLEAGDLWHGNQSVLINCATLLQYGHPLGKIYDRLIAHAGDLERHNNDLHWKQATITAALLVRLTGYRAPNDPFDPADISRKDFAESVHGDRFNIIQGLVYVLEYLPGYLFGHYREANDALKKTVSAIKESRQAGYEHTVHYTYEVLVRAQLYEEASPKEQRGYWANMRKRLKAMRQHASRCPENYQHKYLLIQAEMARLKRRYRKAVELYEQSIEAARKYGHIHDLAMAAECCGRYGLREGKMQLARIYMTEAYEAYLQWGATAKAADMEQKYGYLLNIRRESGLERFDSLSVVMSAQALSGEMEMDRLLHTLMRIMLHNAGAEYGALIFHHEGRWSLEAYGTAEELRIESVPLKNESELVPAAIVAYAARTAEEVVLHDAAREGMFTRNRYVRNKGLKSVLCLPIMHQSKLICLLYMENRLSTSVFTPQRLEVLKLLGSQCAISIENAKLYSGIQYLNNSLEEQVKERTRSLEQSMRETSAALAEVSIYEERNRIAQEIHDIVGHTLTSTVVQIEAGRRLIHKNAEGASARLKEAQDLVRHSLNEIRGSVHMLKEDRFADLPQMLNQLIQDAQRNTGVVIHAAMEDLPELTTAHKKAIYHALQEGLTNGIRHGGSTEFRFSLGSDGSHVQFRLEDRGMGASSITMGFGLKAMKERAELLGGSLSIDSRPHQGCLLRIDLPYGARVIGDKR</sequence>
<dbReference type="Gene3D" id="1.20.5.1930">
    <property type="match status" value="1"/>
</dbReference>
<dbReference type="InterPro" id="IPR053159">
    <property type="entry name" value="Hybrid_Histidine_Kinase"/>
</dbReference>
<evidence type="ECO:0000256" key="4">
    <source>
        <dbReference type="ARBA" id="ARBA00022840"/>
    </source>
</evidence>
<dbReference type="InterPro" id="IPR011009">
    <property type="entry name" value="Kinase-like_dom_sf"/>
</dbReference>
<dbReference type="Gene3D" id="3.40.50.300">
    <property type="entry name" value="P-loop containing nucleotide triphosphate hydrolases"/>
    <property type="match status" value="1"/>
</dbReference>
<dbReference type="SUPFAM" id="SSF56112">
    <property type="entry name" value="Protein kinase-like (PK-like)"/>
    <property type="match status" value="1"/>
</dbReference>
<dbReference type="InterPro" id="IPR029016">
    <property type="entry name" value="GAF-like_dom_sf"/>
</dbReference>
<dbReference type="Proteomes" id="UP001057877">
    <property type="component" value="Chromosome"/>
</dbReference>
<dbReference type="Pfam" id="PF00069">
    <property type="entry name" value="Pkinase"/>
    <property type="match status" value="1"/>
</dbReference>
<evidence type="ECO:0000259" key="7">
    <source>
        <dbReference type="PROSITE" id="PS50109"/>
    </source>
</evidence>
<keyword evidence="1" id="KW-0808">Transferase</keyword>
<evidence type="ECO:0000256" key="5">
    <source>
        <dbReference type="ARBA" id="ARBA00023012"/>
    </source>
</evidence>
<dbReference type="InterPro" id="IPR005467">
    <property type="entry name" value="His_kinase_dom"/>
</dbReference>
<dbReference type="Gene3D" id="3.30.565.10">
    <property type="entry name" value="Histidine kinase-like ATPase, C-terminal domain"/>
    <property type="match status" value="1"/>
</dbReference>
<accession>A0ABY5SD92</accession>
<evidence type="ECO:0000313" key="8">
    <source>
        <dbReference type="EMBL" id="UVI30663.1"/>
    </source>
</evidence>
<dbReference type="SMART" id="SM00387">
    <property type="entry name" value="HATPase_c"/>
    <property type="match status" value="1"/>
</dbReference>
<evidence type="ECO:0000313" key="9">
    <source>
        <dbReference type="Proteomes" id="UP001057877"/>
    </source>
</evidence>
<dbReference type="EMBL" id="CP091430">
    <property type="protein sequence ID" value="UVI30663.1"/>
    <property type="molecule type" value="Genomic_DNA"/>
</dbReference>
<reference evidence="8" key="1">
    <citation type="submission" date="2022-01" db="EMBL/GenBank/DDBJ databases">
        <title>Paenibacillus spongiae sp. nov., isolated from marine sponge.</title>
        <authorList>
            <person name="Li Z."/>
            <person name="Zhang M."/>
        </authorList>
    </citation>
    <scope>NUCLEOTIDE SEQUENCE</scope>
    <source>
        <strain evidence="8">PHS-Z3</strain>
    </source>
</reference>
<evidence type="ECO:0000259" key="6">
    <source>
        <dbReference type="PROSITE" id="PS50011"/>
    </source>
</evidence>
<dbReference type="SMART" id="SM00220">
    <property type="entry name" value="S_TKc"/>
    <property type="match status" value="1"/>
</dbReference>
<dbReference type="SMART" id="SM00065">
    <property type="entry name" value="GAF"/>
    <property type="match status" value="1"/>
</dbReference>
<dbReference type="PROSITE" id="PS50011">
    <property type="entry name" value="PROTEIN_KINASE_DOM"/>
    <property type="match status" value="1"/>
</dbReference>
<evidence type="ECO:0000256" key="3">
    <source>
        <dbReference type="ARBA" id="ARBA00022777"/>
    </source>
</evidence>
<dbReference type="PROSITE" id="PS50109">
    <property type="entry name" value="HIS_KIN"/>
    <property type="match status" value="1"/>
</dbReference>
<dbReference type="InterPro" id="IPR027417">
    <property type="entry name" value="P-loop_NTPase"/>
</dbReference>
<keyword evidence="2" id="KW-0547">Nucleotide-binding</keyword>
<dbReference type="Gene3D" id="3.30.450.40">
    <property type="match status" value="1"/>
</dbReference>
<dbReference type="Pfam" id="PF01590">
    <property type="entry name" value="GAF"/>
    <property type="match status" value="1"/>
</dbReference>
<dbReference type="InterPro" id="IPR041664">
    <property type="entry name" value="AAA_16"/>
</dbReference>
<dbReference type="PANTHER" id="PTHR43642">
    <property type="entry name" value="HYBRID SIGNAL TRANSDUCTION HISTIDINE KINASE G"/>
    <property type="match status" value="1"/>
</dbReference>
<dbReference type="InterPro" id="IPR003594">
    <property type="entry name" value="HATPase_dom"/>
</dbReference>
<evidence type="ECO:0000256" key="2">
    <source>
        <dbReference type="ARBA" id="ARBA00022741"/>
    </source>
</evidence>
<dbReference type="CDD" id="cd16917">
    <property type="entry name" value="HATPase_UhpB-NarQ-NarX-like"/>
    <property type="match status" value="1"/>
</dbReference>
<keyword evidence="5" id="KW-0902">Two-component regulatory system</keyword>
<keyword evidence="3" id="KW-0418">Kinase</keyword>
<dbReference type="SUPFAM" id="SSF52540">
    <property type="entry name" value="P-loop containing nucleoside triphosphate hydrolases"/>
    <property type="match status" value="1"/>
</dbReference>
<dbReference type="Gene3D" id="1.10.510.10">
    <property type="entry name" value="Transferase(Phosphotransferase) domain 1"/>
    <property type="match status" value="1"/>
</dbReference>
<name>A0ABY5SD92_9BACL</name>
<dbReference type="Pfam" id="PF13191">
    <property type="entry name" value="AAA_16"/>
    <property type="match status" value="1"/>
</dbReference>
<dbReference type="InterPro" id="IPR000719">
    <property type="entry name" value="Prot_kinase_dom"/>
</dbReference>
<dbReference type="InterPro" id="IPR003018">
    <property type="entry name" value="GAF"/>
</dbReference>